<evidence type="ECO:0000256" key="1">
    <source>
        <dbReference type="ARBA" id="ARBA00022679"/>
    </source>
</evidence>
<dbReference type="PANTHER" id="PTHR43792">
    <property type="entry name" value="GNAT FAMILY, PUTATIVE (AFU_ORTHOLOGUE AFUA_3G00765)-RELATED-RELATED"/>
    <property type="match status" value="1"/>
</dbReference>
<proteinExistence type="inferred from homology"/>
<dbReference type="Pfam" id="PF13302">
    <property type="entry name" value="Acetyltransf_3"/>
    <property type="match status" value="1"/>
</dbReference>
<keyword evidence="2" id="KW-0012">Acyltransferase</keyword>
<dbReference type="InterPro" id="IPR051531">
    <property type="entry name" value="N-acetyltransferase"/>
</dbReference>
<dbReference type="EMBL" id="QXFL01000001">
    <property type="protein sequence ID" value="RIV89306.1"/>
    <property type="molecule type" value="Genomic_DNA"/>
</dbReference>
<evidence type="ECO:0000313" key="5">
    <source>
        <dbReference type="EMBL" id="RIV89306.1"/>
    </source>
</evidence>
<dbReference type="Proteomes" id="UP000286576">
    <property type="component" value="Unassembled WGS sequence"/>
</dbReference>
<gene>
    <name evidence="5" type="ORF">D2V07_03465</name>
</gene>
<protein>
    <submittedName>
        <fullName evidence="5">N-acetyltransferase</fullName>
    </submittedName>
</protein>
<dbReference type="PANTHER" id="PTHR43792:SF8">
    <property type="entry name" value="[RIBOSOMAL PROTEIN US5]-ALANINE N-ACETYLTRANSFERASE"/>
    <property type="match status" value="1"/>
</dbReference>
<name>A0A418NXI3_9SPHN</name>
<evidence type="ECO:0000256" key="2">
    <source>
        <dbReference type="ARBA" id="ARBA00023315"/>
    </source>
</evidence>
<reference evidence="5 6" key="1">
    <citation type="submission" date="2018-08" db="EMBL/GenBank/DDBJ databases">
        <title>Erythrobacter zhengii sp.nov., a bacterium isolated from deep-sea sediment.</title>
        <authorList>
            <person name="Fang C."/>
            <person name="Wu Y.-H."/>
            <person name="Sun C."/>
            <person name="Wang H."/>
            <person name="Cheng H."/>
            <person name="Meng F.-X."/>
            <person name="Wang C.-S."/>
            <person name="Xu X.-W."/>
        </authorList>
    </citation>
    <scope>NUCLEOTIDE SEQUENCE [LARGE SCALE GENOMIC DNA]</scope>
    <source>
        <strain evidence="5 6">V18</strain>
    </source>
</reference>
<dbReference type="PROSITE" id="PS51186">
    <property type="entry name" value="GNAT"/>
    <property type="match status" value="1"/>
</dbReference>
<keyword evidence="1 5" id="KW-0808">Transferase</keyword>
<keyword evidence="6" id="KW-1185">Reference proteome</keyword>
<comment type="similarity">
    <text evidence="3">Belongs to the acetyltransferase family. RimJ subfamily.</text>
</comment>
<dbReference type="Gene3D" id="3.40.630.30">
    <property type="match status" value="1"/>
</dbReference>
<dbReference type="SUPFAM" id="SSF55729">
    <property type="entry name" value="Acyl-CoA N-acyltransferases (Nat)"/>
    <property type="match status" value="1"/>
</dbReference>
<evidence type="ECO:0000256" key="3">
    <source>
        <dbReference type="ARBA" id="ARBA00038502"/>
    </source>
</evidence>
<feature type="domain" description="N-acetyltransferase" evidence="4">
    <location>
        <begin position="13"/>
        <end position="171"/>
    </location>
</feature>
<comment type="caution">
    <text evidence="5">The sequence shown here is derived from an EMBL/GenBank/DDBJ whole genome shotgun (WGS) entry which is preliminary data.</text>
</comment>
<evidence type="ECO:0000259" key="4">
    <source>
        <dbReference type="PROSITE" id="PS51186"/>
    </source>
</evidence>
<dbReference type="GO" id="GO:0016747">
    <property type="term" value="F:acyltransferase activity, transferring groups other than amino-acyl groups"/>
    <property type="evidence" value="ECO:0007669"/>
    <property type="project" value="InterPro"/>
</dbReference>
<dbReference type="InterPro" id="IPR000182">
    <property type="entry name" value="GNAT_dom"/>
</dbReference>
<dbReference type="InterPro" id="IPR016181">
    <property type="entry name" value="Acyl_CoA_acyltransferase"/>
</dbReference>
<organism evidence="5 6">
    <name type="scientific">Aurantiacibacter zhengii</name>
    <dbReference type="NCBI Taxonomy" id="2307003"/>
    <lineage>
        <taxon>Bacteria</taxon>
        <taxon>Pseudomonadati</taxon>
        <taxon>Pseudomonadota</taxon>
        <taxon>Alphaproteobacteria</taxon>
        <taxon>Sphingomonadales</taxon>
        <taxon>Erythrobacteraceae</taxon>
        <taxon>Aurantiacibacter</taxon>
    </lineage>
</organism>
<accession>A0A418NXI3</accession>
<evidence type="ECO:0000313" key="6">
    <source>
        <dbReference type="Proteomes" id="UP000286576"/>
    </source>
</evidence>
<dbReference type="AlphaFoldDB" id="A0A418NXI3"/>
<sequence length="186" mass="20959">MGRIPMFMRTERLFLRPTFPEDWREIHRGIADFRVVSMLSRAPWPYGEEDAKAFCRRPLPQGAMKFSVTLPELHGAPIIGQVGLERDENGHELGYWIGRRWQRRGYATEAVRGLMSMARAFGITQITAGHFLDNPASSKVLKANGFVETGEVSPTPCAARGGEVFLGRRYVCNLFEEVSMPDEKAA</sequence>